<dbReference type="EMBL" id="JAKKDL010000022">
    <property type="protein sequence ID" value="MCF7530588.1"/>
    <property type="molecule type" value="Genomic_DNA"/>
</dbReference>
<dbReference type="Pfam" id="PF02481">
    <property type="entry name" value="DNA_processg_A"/>
    <property type="match status" value="1"/>
</dbReference>
<feature type="domain" description="Smf/DprA SLOG" evidence="2">
    <location>
        <begin position="76"/>
        <end position="234"/>
    </location>
</feature>
<organism evidence="3 4">
    <name type="scientific">Neisseria lisongii</name>
    <dbReference type="NCBI Taxonomy" id="2912188"/>
    <lineage>
        <taxon>Bacteria</taxon>
        <taxon>Pseudomonadati</taxon>
        <taxon>Pseudomonadota</taxon>
        <taxon>Betaproteobacteria</taxon>
        <taxon>Neisseriales</taxon>
        <taxon>Neisseriaceae</taxon>
        <taxon>Neisseria</taxon>
    </lineage>
</organism>
<dbReference type="AlphaFoldDB" id="A0AAW5AT78"/>
<dbReference type="RefSeq" id="WP_237093382.1">
    <property type="nucleotide sequence ID" value="NZ_JAKKDL010000022.1"/>
</dbReference>
<evidence type="ECO:0000313" key="4">
    <source>
        <dbReference type="Proteomes" id="UP001201397"/>
    </source>
</evidence>
<proteinExistence type="inferred from homology"/>
<reference evidence="3" key="1">
    <citation type="submission" date="2022-01" db="EMBL/GenBank/DDBJ databases">
        <title>Neisseria sp. ZJ104.</title>
        <authorList>
            <person name="Yang C."/>
        </authorList>
    </citation>
    <scope>NUCLEOTIDE SEQUENCE</scope>
    <source>
        <strain evidence="3">ZJ104</strain>
    </source>
</reference>
<evidence type="ECO:0000256" key="1">
    <source>
        <dbReference type="ARBA" id="ARBA00006525"/>
    </source>
</evidence>
<protein>
    <submittedName>
        <fullName evidence="3">DNA-protecting protein DprA</fullName>
    </submittedName>
</protein>
<dbReference type="InterPro" id="IPR057666">
    <property type="entry name" value="DrpA_SLOG"/>
</dbReference>
<accession>A0AAW5AT78</accession>
<evidence type="ECO:0000259" key="2">
    <source>
        <dbReference type="Pfam" id="PF02481"/>
    </source>
</evidence>
<dbReference type="Proteomes" id="UP001201397">
    <property type="component" value="Unassembled WGS sequence"/>
</dbReference>
<gene>
    <name evidence="3" type="ORF">L4H06_10180</name>
</gene>
<evidence type="ECO:0000313" key="3">
    <source>
        <dbReference type="EMBL" id="MCF7530588.1"/>
    </source>
</evidence>
<sequence length="329" mass="36915">MKYTENALNLLTAKTFKNIGDAWIANNWDDQLSNQTLIELLRKTAKEDVNEDIFLKVKEHIKEKFEKLGNSCDGVTALGDPDFPEYRGNVKPSDRPNVLFYKGNLDLLSKKNINIAVIGVLTPNEKIEQDERKVVDLLSKENAVIVSGLALGCDRIAHHQALKSKSTTVAILPTPLNNIIPRDCIPLATYIGENGGLLLSEYYDEPKSHIELSGRFIKRDRLQALFSDMVILTASYTPDSIDPNTTKVDSGSRHAMAKAMEYGIKRGVIYNSYNDKDPKYDLNRQIISEKPSSIVIDPSKPEKTISDIFDSLKNIDKNVNKGEQCNLFK</sequence>
<name>A0AAW5AT78_9NEIS</name>
<comment type="caution">
    <text evidence="3">The sequence shown here is derived from an EMBL/GenBank/DDBJ whole genome shotgun (WGS) entry which is preliminary data.</text>
</comment>
<comment type="similarity">
    <text evidence="1">Belongs to the DprA/Smf family.</text>
</comment>
<dbReference type="PANTHER" id="PTHR43022:SF1">
    <property type="entry name" value="PROTEIN SMF"/>
    <property type="match status" value="1"/>
</dbReference>
<dbReference type="PANTHER" id="PTHR43022">
    <property type="entry name" value="PROTEIN SMF"/>
    <property type="match status" value="1"/>
</dbReference>
<dbReference type="GO" id="GO:0009294">
    <property type="term" value="P:DNA-mediated transformation"/>
    <property type="evidence" value="ECO:0007669"/>
    <property type="project" value="InterPro"/>
</dbReference>
<dbReference type="Gene3D" id="3.40.50.450">
    <property type="match status" value="1"/>
</dbReference>
<dbReference type="SUPFAM" id="SSF102405">
    <property type="entry name" value="MCP/YpsA-like"/>
    <property type="match status" value="1"/>
</dbReference>
<dbReference type="InterPro" id="IPR003488">
    <property type="entry name" value="DprA"/>
</dbReference>